<dbReference type="AlphaFoldDB" id="A0A1I4R4I0"/>
<dbReference type="EMBL" id="FNRP01000005">
    <property type="protein sequence ID" value="SEA39176.1"/>
    <property type="molecule type" value="Genomic_DNA"/>
</dbReference>
<name>A0A1I4R4I0_9BACE</name>
<reference evidence="4 5" key="1">
    <citation type="submission" date="2016-10" db="EMBL/GenBank/DDBJ databases">
        <authorList>
            <person name="de Groot N.N."/>
        </authorList>
    </citation>
    <scope>NUCLEOTIDE SEQUENCE [LARGE SCALE GENOMIC DNA]</scope>
    <source>
        <strain evidence="3 5">NLAE-zl-C202</strain>
        <strain evidence="2 4">NLAE-zl-G339</strain>
    </source>
</reference>
<dbReference type="EMBL" id="FOUM01000005">
    <property type="protein sequence ID" value="SFM46833.1"/>
    <property type="molecule type" value="Genomic_DNA"/>
</dbReference>
<dbReference type="Proteomes" id="UP000183766">
    <property type="component" value="Unassembled WGS sequence"/>
</dbReference>
<evidence type="ECO:0000313" key="3">
    <source>
        <dbReference type="EMBL" id="SFM46833.1"/>
    </source>
</evidence>
<gene>
    <name evidence="2" type="ORF">SAMN04487924_105195</name>
    <name evidence="3" type="ORF">SAMN05216250_105112</name>
</gene>
<keyword evidence="1" id="KW-0812">Transmembrane</keyword>
<keyword evidence="1" id="KW-0472">Membrane</keyword>
<sequence length="166" mass="18603">MLNTMNIRIISFICAGLVAASCVSSLCFYDYFANDGTTSNPIYWIFDFFQLSILLGQAGIGVYTINVLLRQRKEAISSLGYFAAHVFLQNITPLLQAWSAAVITEYPQWLLMSQVGFSIVLFLTLLIIQPASLFKKSEYIPWLLMAAFYINCVYTALTVIGLIITL</sequence>
<accession>A0A1I4R4I0</accession>
<feature type="transmembrane region" description="Helical" evidence="1">
    <location>
        <begin position="81"/>
        <end position="103"/>
    </location>
</feature>
<protein>
    <submittedName>
        <fullName evidence="3">Uncharacterized protein</fullName>
    </submittedName>
</protein>
<keyword evidence="1" id="KW-1133">Transmembrane helix</keyword>
<feature type="transmembrane region" description="Helical" evidence="1">
    <location>
        <begin position="140"/>
        <end position="164"/>
    </location>
</feature>
<evidence type="ECO:0000313" key="5">
    <source>
        <dbReference type="Proteomes" id="UP000183766"/>
    </source>
</evidence>
<evidence type="ECO:0000313" key="2">
    <source>
        <dbReference type="EMBL" id="SEA39176.1"/>
    </source>
</evidence>
<feature type="transmembrane region" description="Helical" evidence="1">
    <location>
        <begin position="41"/>
        <end position="69"/>
    </location>
</feature>
<proteinExistence type="predicted"/>
<evidence type="ECO:0000313" key="4">
    <source>
        <dbReference type="Proteomes" id="UP000183040"/>
    </source>
</evidence>
<dbReference type="Proteomes" id="UP000183040">
    <property type="component" value="Unassembled WGS sequence"/>
</dbReference>
<feature type="transmembrane region" description="Helical" evidence="1">
    <location>
        <begin position="109"/>
        <end position="128"/>
    </location>
</feature>
<evidence type="ECO:0000256" key="1">
    <source>
        <dbReference type="SAM" id="Phobius"/>
    </source>
</evidence>
<organism evidence="3 5">
    <name type="scientific">Bacteroides xylanisolvens</name>
    <dbReference type="NCBI Taxonomy" id="371601"/>
    <lineage>
        <taxon>Bacteria</taxon>
        <taxon>Pseudomonadati</taxon>
        <taxon>Bacteroidota</taxon>
        <taxon>Bacteroidia</taxon>
        <taxon>Bacteroidales</taxon>
        <taxon>Bacteroidaceae</taxon>
        <taxon>Bacteroides</taxon>
    </lineage>
</organism>